<evidence type="ECO:0000313" key="2">
    <source>
        <dbReference type="Proteomes" id="UP001174909"/>
    </source>
</evidence>
<gene>
    <name evidence="1" type="ORF">GBAR_LOCUS24228</name>
</gene>
<name>A0AA35T8F8_GEOBA</name>
<dbReference type="EMBL" id="CASHTH010003349">
    <property type="protein sequence ID" value="CAI8043695.1"/>
    <property type="molecule type" value="Genomic_DNA"/>
</dbReference>
<reference evidence="1" key="1">
    <citation type="submission" date="2023-03" db="EMBL/GenBank/DDBJ databases">
        <authorList>
            <person name="Steffen K."/>
            <person name="Cardenas P."/>
        </authorList>
    </citation>
    <scope>NUCLEOTIDE SEQUENCE</scope>
</reference>
<sequence length="55" mass="6558">AKSQRLSLSFSSLIVSTQYFKQLSRVFSRCPYRIASLRTHLKKVWFQIFVIKFSE</sequence>
<comment type="caution">
    <text evidence="1">The sequence shown here is derived from an EMBL/GenBank/DDBJ whole genome shotgun (WGS) entry which is preliminary data.</text>
</comment>
<feature type="non-terminal residue" evidence="1">
    <location>
        <position position="55"/>
    </location>
</feature>
<organism evidence="1 2">
    <name type="scientific">Geodia barretti</name>
    <name type="common">Barrett's horny sponge</name>
    <dbReference type="NCBI Taxonomy" id="519541"/>
    <lineage>
        <taxon>Eukaryota</taxon>
        <taxon>Metazoa</taxon>
        <taxon>Porifera</taxon>
        <taxon>Demospongiae</taxon>
        <taxon>Heteroscleromorpha</taxon>
        <taxon>Tetractinellida</taxon>
        <taxon>Astrophorina</taxon>
        <taxon>Geodiidae</taxon>
        <taxon>Geodia</taxon>
    </lineage>
</organism>
<proteinExistence type="predicted"/>
<evidence type="ECO:0000313" key="1">
    <source>
        <dbReference type="EMBL" id="CAI8043695.1"/>
    </source>
</evidence>
<dbReference type="AlphaFoldDB" id="A0AA35T8F8"/>
<protein>
    <submittedName>
        <fullName evidence="1">Uncharacterized protein</fullName>
    </submittedName>
</protein>
<dbReference type="Proteomes" id="UP001174909">
    <property type="component" value="Unassembled WGS sequence"/>
</dbReference>
<keyword evidence="2" id="KW-1185">Reference proteome</keyword>
<accession>A0AA35T8F8</accession>